<protein>
    <recommendedName>
        <fullName evidence="5">DNA replication checkpoint mediator MRC1 domain-containing protein</fullName>
    </recommendedName>
</protein>
<dbReference type="Pfam" id="PF09444">
    <property type="entry name" value="MRC1"/>
    <property type="match status" value="1"/>
</dbReference>
<feature type="region of interest" description="Disordered" evidence="4">
    <location>
        <begin position="472"/>
        <end position="577"/>
    </location>
</feature>
<feature type="compositionally biased region" description="Basic and acidic residues" evidence="4">
    <location>
        <begin position="1053"/>
        <end position="1062"/>
    </location>
</feature>
<dbReference type="STRING" id="322104.A3LNJ7"/>
<evidence type="ECO:0000259" key="5">
    <source>
        <dbReference type="Pfam" id="PF09444"/>
    </source>
</evidence>
<dbReference type="HOGENOM" id="CLU_267364_0_0_1"/>
<dbReference type="OrthoDB" id="2130597at2759"/>
<dbReference type="KEGG" id="pic:PICST_34921"/>
<dbReference type="AlphaFoldDB" id="A3LNJ7"/>
<evidence type="ECO:0000256" key="2">
    <source>
        <dbReference type="ARBA" id="ARBA00022553"/>
    </source>
</evidence>
<feature type="domain" description="DNA replication checkpoint mediator MRC1" evidence="5">
    <location>
        <begin position="790"/>
        <end position="927"/>
    </location>
</feature>
<evidence type="ECO:0000256" key="1">
    <source>
        <dbReference type="ARBA" id="ARBA00004123"/>
    </source>
</evidence>
<dbReference type="Proteomes" id="UP000002258">
    <property type="component" value="Chromosome 2"/>
</dbReference>
<evidence type="ECO:0000313" key="6">
    <source>
        <dbReference type="EMBL" id="ABN64344.2"/>
    </source>
</evidence>
<keyword evidence="7" id="KW-1185">Reference proteome</keyword>
<dbReference type="InterPro" id="IPR024146">
    <property type="entry name" value="Claspin"/>
</dbReference>
<dbReference type="PANTHER" id="PTHR14396:SF10">
    <property type="entry name" value="CLASPIN"/>
    <property type="match status" value="1"/>
</dbReference>
<dbReference type="GO" id="GO:0033314">
    <property type="term" value="P:mitotic DNA replication checkpoint signaling"/>
    <property type="evidence" value="ECO:0007669"/>
    <property type="project" value="TreeGrafter"/>
</dbReference>
<feature type="compositionally biased region" description="Polar residues" evidence="4">
    <location>
        <begin position="684"/>
        <end position="699"/>
    </location>
</feature>
<dbReference type="PANTHER" id="PTHR14396">
    <property type="entry name" value="CLASPIN"/>
    <property type="match status" value="1"/>
</dbReference>
<evidence type="ECO:0000313" key="7">
    <source>
        <dbReference type="Proteomes" id="UP000002258"/>
    </source>
</evidence>
<comment type="subcellular location">
    <subcellularLocation>
        <location evidence="1">Nucleus</location>
    </subcellularLocation>
</comment>
<feature type="compositionally biased region" description="Polar residues" evidence="4">
    <location>
        <begin position="949"/>
        <end position="960"/>
    </location>
</feature>
<feature type="region of interest" description="Disordered" evidence="4">
    <location>
        <begin position="1041"/>
        <end position="1083"/>
    </location>
</feature>
<feature type="compositionally biased region" description="Acidic residues" evidence="4">
    <location>
        <begin position="1063"/>
        <end position="1079"/>
    </location>
</feature>
<feature type="compositionally biased region" description="Polar residues" evidence="4">
    <location>
        <begin position="221"/>
        <end position="244"/>
    </location>
</feature>
<dbReference type="RefSeq" id="XP_001382373.2">
    <property type="nucleotide sequence ID" value="XM_001382336.1"/>
</dbReference>
<feature type="region of interest" description="Disordered" evidence="4">
    <location>
        <begin position="712"/>
        <end position="770"/>
    </location>
</feature>
<feature type="region of interest" description="Disordered" evidence="4">
    <location>
        <begin position="935"/>
        <end position="979"/>
    </location>
</feature>
<keyword evidence="3" id="KW-0539">Nucleus</keyword>
<feature type="compositionally biased region" description="Acidic residues" evidence="4">
    <location>
        <begin position="486"/>
        <end position="524"/>
    </location>
</feature>
<sequence>MLGFDFDINALAGLNEEVKERGMSQSSVPKSGFKIPDLSILSKIKRRLVGEQEHETSVAVEMADTQVIPDLDFSSSILSKETQEVQRLPQLEIDLNNDEDHEFIPSAPLTAQQRQERIAKLAEKKRQQRLAAQQKELENEITRTSLTDDEQDLNDINDSVVSNINTTESKGVSAKELEESEMFLNEQRRQQDLRPEFQKKTTFSKSMLLDAFDESDEDQPQKPSSSPIGLRSNNPKSSPITSPVQLHAKPLGDKEESDTDDELNVLELIKRPAMPAASSTQTRNPIEIYAQKLKAQLASSPIRSSDNEDDAHATKQKLIDLDDSDSDIDVHSSPLRRMNVKPDHKSKPSFEKIPELSKEQKLTIKQKFSKKKIMSSGHITKSFMIKGLQKQNNIAKESKEFLLNLSRVNVHQLKANKLNNPEHAILEEMEKEEEIMGSLLEREMERARNIRRKEKLKERAKLALLGKLANEDEDGEYIHSGADAGEIPESDYESVPDSESGSDIDDESSQSDDENDINEVDNDTNIEVKRKSRLVISDDEENEEELSQTINELQRSDDSYMFGSRNEEGNDDSLGLDRDQLITTVTSQEIKKVFGEGASLTQAFNTGSPVSNQTNNTVPFANNESTIDQTEESNEQFSTARSDEYQLFQNLQPRTANSQTSQTSEMNLSFVHTKKIPSFRDISEANTQESTPPDSTQIDYPTEIDAITQILSKEIDEEEDDDDITPFSVRRGRKKMIESSTTQEAEAVNDENDKSTEEDQENMKAQIKMYEDKIRRKELKMRKKRKELERKGIKNMVDGEAEESEDEWKGIGGVDGEVSDQANSEDEKMIDNNLFIDLKNDEIRNKFMQEYQIKDQKELEKLLDDIKNHRLSKRAAANDLDIELSDEDDELLLAYRRQKLKEQQERLLQNKKIQALSKDERAKAFFASIQDEDSVIKIDDDEDEDEDNASVQESASASKSTEGEEQSGEDEDSLDKEAPVKPILKIGEAFVHKQLSFLTNANDDYDNLQRMSRFQHGFESSDEEVEDIKSLKLKCLSNLTSKRSEDSGVTSDLSRKRFRESGDTDVDEDGEDDDDDDEFMPSFKKPSVVKSFKSFQEQQGVLIKDGKKHFSGVTISNQYKQVAGSKASISFLQRKKQAKQVKSLKEKQIEQSINNSKLNSRLFSNNGFD</sequence>
<feature type="region of interest" description="Disordered" evidence="4">
    <location>
        <begin position="602"/>
        <end position="621"/>
    </location>
</feature>
<feature type="compositionally biased region" description="Polar residues" evidence="4">
    <location>
        <begin position="1041"/>
        <end position="1052"/>
    </location>
</feature>
<dbReference type="EMBL" id="CP000496">
    <property type="protein sequence ID" value="ABN64344.2"/>
    <property type="molecule type" value="Genomic_DNA"/>
</dbReference>
<dbReference type="InParanoid" id="A3LNJ7"/>
<feature type="compositionally biased region" description="Acidic residues" evidence="4">
    <location>
        <begin position="715"/>
        <end position="724"/>
    </location>
</feature>
<dbReference type="GO" id="GO:0007095">
    <property type="term" value="P:mitotic G2 DNA damage checkpoint signaling"/>
    <property type="evidence" value="ECO:0007669"/>
    <property type="project" value="TreeGrafter"/>
</dbReference>
<dbReference type="GO" id="GO:0005634">
    <property type="term" value="C:nucleus"/>
    <property type="evidence" value="ECO:0007669"/>
    <property type="project" value="UniProtKB-SubCell"/>
</dbReference>
<feature type="region of interest" description="Disordered" evidence="4">
    <location>
        <begin position="795"/>
        <end position="826"/>
    </location>
</feature>
<feature type="compositionally biased region" description="Acidic residues" evidence="4">
    <location>
        <begin position="939"/>
        <end position="948"/>
    </location>
</feature>
<dbReference type="eggNOG" id="ENOG502QSP5">
    <property type="taxonomic scope" value="Eukaryota"/>
</dbReference>
<evidence type="ECO:0000256" key="4">
    <source>
        <dbReference type="SAM" id="MobiDB-lite"/>
    </source>
</evidence>
<feature type="region of interest" description="Disordered" evidence="4">
    <location>
        <begin position="212"/>
        <end position="265"/>
    </location>
</feature>
<evidence type="ECO:0000256" key="3">
    <source>
        <dbReference type="ARBA" id="ARBA00023242"/>
    </source>
</evidence>
<name>A3LNJ7_PICST</name>
<dbReference type="GeneID" id="4837397"/>
<dbReference type="GO" id="GO:0010997">
    <property type="term" value="F:anaphase-promoting complex binding"/>
    <property type="evidence" value="ECO:0007669"/>
    <property type="project" value="TreeGrafter"/>
</dbReference>
<feature type="compositionally biased region" description="Acidic residues" evidence="4">
    <location>
        <begin position="963"/>
        <end position="974"/>
    </location>
</feature>
<dbReference type="InterPro" id="IPR018564">
    <property type="entry name" value="Repl_chkpnt_MRC1_dom"/>
</dbReference>
<feature type="compositionally biased region" description="Acidic residues" evidence="4">
    <location>
        <begin position="255"/>
        <end position="264"/>
    </location>
</feature>
<dbReference type="FunCoup" id="A3LNJ7">
    <property type="interactions" value="263"/>
</dbReference>
<proteinExistence type="predicted"/>
<keyword evidence="2" id="KW-0597">Phosphoprotein</keyword>
<reference evidence="6 7" key="1">
    <citation type="journal article" date="2007" name="Nat. Biotechnol.">
        <title>Genome sequence of the lignocellulose-bioconverting and xylose-fermenting yeast Pichia stipitis.</title>
        <authorList>
            <person name="Jeffries T.W."/>
            <person name="Grigoriev I.V."/>
            <person name="Grimwood J."/>
            <person name="Laplaza J.M."/>
            <person name="Aerts A."/>
            <person name="Salamov A."/>
            <person name="Schmutz J."/>
            <person name="Lindquist E."/>
            <person name="Dehal P."/>
            <person name="Shapiro H."/>
            <person name="Jin Y.S."/>
            <person name="Passoth V."/>
            <person name="Richardson P.M."/>
        </authorList>
    </citation>
    <scope>NUCLEOTIDE SEQUENCE [LARGE SCALE GENOMIC DNA]</scope>
    <source>
        <strain evidence="7">ATCC 58785 / CBS 6054 / NBRC 10063 / NRRL Y-11545</strain>
    </source>
</reference>
<feature type="region of interest" description="Disordered" evidence="4">
    <location>
        <begin position="683"/>
        <end position="702"/>
    </location>
</feature>
<accession>A3LNJ7</accession>
<dbReference type="OMA" id="HGFLTQT"/>
<feature type="compositionally biased region" description="Acidic residues" evidence="4">
    <location>
        <begin position="537"/>
        <end position="546"/>
    </location>
</feature>
<organism evidence="6 7">
    <name type="scientific">Scheffersomyces stipitis (strain ATCC 58785 / CBS 6054 / NBRC 10063 / NRRL Y-11545)</name>
    <name type="common">Yeast</name>
    <name type="synonym">Pichia stipitis</name>
    <dbReference type="NCBI Taxonomy" id="322104"/>
    <lineage>
        <taxon>Eukaryota</taxon>
        <taxon>Fungi</taxon>
        <taxon>Dikarya</taxon>
        <taxon>Ascomycota</taxon>
        <taxon>Saccharomycotina</taxon>
        <taxon>Pichiomycetes</taxon>
        <taxon>Debaryomycetaceae</taxon>
        <taxon>Scheffersomyces</taxon>
    </lineage>
</organism>
<gene>
    <name evidence="6" type="ORF">PICST_34921</name>
</gene>